<dbReference type="Proteomes" id="UP000479114">
    <property type="component" value="Chromosome"/>
</dbReference>
<gene>
    <name evidence="3" type="ORF">GZH47_02570</name>
</gene>
<dbReference type="GO" id="GO:0016491">
    <property type="term" value="F:oxidoreductase activity"/>
    <property type="evidence" value="ECO:0007669"/>
    <property type="project" value="UniProtKB-KW"/>
</dbReference>
<comment type="similarity">
    <text evidence="1">Belongs to the short-chain dehydrogenases/reductases (SDR) family.</text>
</comment>
<organism evidence="3 4">
    <name type="scientific">Paenibacillus rhizovicinus</name>
    <dbReference type="NCBI Taxonomy" id="2704463"/>
    <lineage>
        <taxon>Bacteria</taxon>
        <taxon>Bacillati</taxon>
        <taxon>Bacillota</taxon>
        <taxon>Bacilli</taxon>
        <taxon>Bacillales</taxon>
        <taxon>Paenibacillaceae</taxon>
        <taxon>Paenibacillus</taxon>
    </lineage>
</organism>
<name>A0A6C0NV71_9BACL</name>
<dbReference type="Gene3D" id="3.40.50.720">
    <property type="entry name" value="NAD(P)-binding Rossmann-like Domain"/>
    <property type="match status" value="1"/>
</dbReference>
<dbReference type="AlphaFoldDB" id="A0A6C0NV71"/>
<dbReference type="CDD" id="cd05233">
    <property type="entry name" value="SDR_c"/>
    <property type="match status" value="1"/>
</dbReference>
<accession>A0A6C0NV71</accession>
<evidence type="ECO:0000256" key="2">
    <source>
        <dbReference type="ARBA" id="ARBA00023002"/>
    </source>
</evidence>
<evidence type="ECO:0000256" key="1">
    <source>
        <dbReference type="ARBA" id="ARBA00006484"/>
    </source>
</evidence>
<dbReference type="InterPro" id="IPR002347">
    <property type="entry name" value="SDR_fam"/>
</dbReference>
<protein>
    <submittedName>
        <fullName evidence="3">SDR family oxidoreductase</fullName>
    </submittedName>
</protein>
<keyword evidence="4" id="KW-1185">Reference proteome</keyword>
<dbReference type="PANTHER" id="PTHR43639">
    <property type="entry name" value="OXIDOREDUCTASE, SHORT-CHAIN DEHYDROGENASE/REDUCTASE FAMILY (AFU_ORTHOLOGUE AFUA_5G02870)"/>
    <property type="match status" value="1"/>
</dbReference>
<reference evidence="3 4" key="1">
    <citation type="submission" date="2020-02" db="EMBL/GenBank/DDBJ databases">
        <title>Paenibacillus sp. nov., isolated from rhizosphere soil of tomato.</title>
        <authorList>
            <person name="Weon H.-Y."/>
            <person name="Lee S.A."/>
        </authorList>
    </citation>
    <scope>NUCLEOTIDE SEQUENCE [LARGE SCALE GENOMIC DNA]</scope>
    <source>
        <strain evidence="3 4">14171R-81</strain>
    </source>
</reference>
<keyword evidence="2" id="KW-0560">Oxidoreductase</keyword>
<dbReference type="FunFam" id="3.40.50.720:FF:000084">
    <property type="entry name" value="Short-chain dehydrogenase reductase"/>
    <property type="match status" value="1"/>
</dbReference>
<dbReference type="InterPro" id="IPR036291">
    <property type="entry name" value="NAD(P)-bd_dom_sf"/>
</dbReference>
<dbReference type="EMBL" id="CP048286">
    <property type="protein sequence ID" value="QHW29826.1"/>
    <property type="molecule type" value="Genomic_DNA"/>
</dbReference>
<dbReference type="KEGG" id="prz:GZH47_02570"/>
<dbReference type="PRINTS" id="PR00081">
    <property type="entry name" value="GDHRDH"/>
</dbReference>
<dbReference type="PRINTS" id="PR00080">
    <property type="entry name" value="SDRFAMILY"/>
</dbReference>
<sequence length="268" mass="28753">MRTRMEQPTRNRTALVTGASMGIGAGVALKLASLGYDIAFGHFAEPDKAGEVAERITQEFGRACHVFQGDLAEPHLPGELAAFAIEALGEIDVLVNNAGFTRFKTITQLDAEEMDRLYSVNFRAPMLIMKAISNHMVERQLQGSIINITSSRAERAYPGDAIYGGLKAAYTRASQSIALDLSAHGIRVNCVAPGATQVRDIPEWNAGYQALGKKIPLGRMGTPADVANAVAWLASEESSYVTGMTIRVDGGLILPGMPERSSSTGWNN</sequence>
<proteinExistence type="inferred from homology"/>
<dbReference type="PANTHER" id="PTHR43639:SF1">
    <property type="entry name" value="SHORT-CHAIN DEHYDROGENASE_REDUCTASE FAMILY PROTEIN"/>
    <property type="match status" value="1"/>
</dbReference>
<dbReference type="Pfam" id="PF13561">
    <property type="entry name" value="adh_short_C2"/>
    <property type="match status" value="1"/>
</dbReference>
<evidence type="ECO:0000313" key="4">
    <source>
        <dbReference type="Proteomes" id="UP000479114"/>
    </source>
</evidence>
<evidence type="ECO:0000313" key="3">
    <source>
        <dbReference type="EMBL" id="QHW29826.1"/>
    </source>
</evidence>
<dbReference type="SUPFAM" id="SSF51735">
    <property type="entry name" value="NAD(P)-binding Rossmann-fold domains"/>
    <property type="match status" value="1"/>
</dbReference>
<dbReference type="GO" id="GO:0008206">
    <property type="term" value="P:bile acid metabolic process"/>
    <property type="evidence" value="ECO:0007669"/>
    <property type="project" value="UniProtKB-ARBA"/>
</dbReference>